<evidence type="ECO:0000313" key="4">
    <source>
        <dbReference type="Proteomes" id="UP000009168"/>
    </source>
</evidence>
<dbReference type="Pfam" id="PF14027">
    <property type="entry name" value="Questin_oxidase"/>
    <property type="match status" value="1"/>
</dbReference>
<dbReference type="GO" id="GO:0016491">
    <property type="term" value="F:oxidoreductase activity"/>
    <property type="evidence" value="ECO:0007669"/>
    <property type="project" value="UniProtKB-KW"/>
</dbReference>
<dbReference type="GeneID" id="7828321"/>
<dbReference type="InterPro" id="IPR025337">
    <property type="entry name" value="Questin_oxidase-like"/>
</dbReference>
<keyword evidence="4" id="KW-1185">Reference proteome</keyword>
<gene>
    <name evidence="3" type="ORF">TTHERM_00239420</name>
</gene>
<dbReference type="eggNOG" id="ENOG502SEMU">
    <property type="taxonomic scope" value="Eukaryota"/>
</dbReference>
<dbReference type="AlphaFoldDB" id="I7M3Z9"/>
<evidence type="ECO:0000313" key="3">
    <source>
        <dbReference type="EMBL" id="EAS04621.2"/>
    </source>
</evidence>
<accession>I7M3Z9</accession>
<dbReference type="EMBL" id="GG662443">
    <property type="protein sequence ID" value="EAS04621.2"/>
    <property type="molecule type" value="Genomic_DNA"/>
</dbReference>
<sequence>MEKEEEKKGGDDSKQSVVDEQESDYSVMSSLYKDAKLTQGFFGKNQEVNHLTMILNSIHHFSGREEDYENFYNRYVNDYDIEIESQQTPCLDITDKNWQNYSNNKENYQKFQQYFGSKWELMGKKNILKIYLPVLTKNPSCGFFHPLIKMGHTCYLEDTTEITNTLSVWACCYFQKPDYFNIVTFKKGDEGEGLENIFDKLRESREMQTLEFISGTHEERINKLFQSKEFYHLCSGYQKNDDTLKQLTISVCSLYLDKPCFATMHLVEACEGLRQTLQMLSKEGDKEDAIFQFYLGICATYVSIGMPKVSKLIAPTNLPPWSTIYNKTLLSHDEHVLLLVYACTKLYYMYKGFKNYEIIRWVAASELNLTKN</sequence>
<name>I7M3Z9_TETTS</name>
<organism evidence="3 4">
    <name type="scientific">Tetrahymena thermophila (strain SB210)</name>
    <dbReference type="NCBI Taxonomy" id="312017"/>
    <lineage>
        <taxon>Eukaryota</taxon>
        <taxon>Sar</taxon>
        <taxon>Alveolata</taxon>
        <taxon>Ciliophora</taxon>
        <taxon>Intramacronucleata</taxon>
        <taxon>Oligohymenophorea</taxon>
        <taxon>Hymenostomatida</taxon>
        <taxon>Tetrahymenina</taxon>
        <taxon>Tetrahymenidae</taxon>
        <taxon>Tetrahymena</taxon>
    </lineage>
</organism>
<evidence type="ECO:0000256" key="2">
    <source>
        <dbReference type="SAM" id="MobiDB-lite"/>
    </source>
</evidence>
<evidence type="ECO:0000256" key="1">
    <source>
        <dbReference type="ARBA" id="ARBA00023002"/>
    </source>
</evidence>
<dbReference type="RefSeq" id="XP_001024866.2">
    <property type="nucleotide sequence ID" value="XM_001024866.2"/>
</dbReference>
<feature type="compositionally biased region" description="Basic and acidic residues" evidence="2">
    <location>
        <begin position="1"/>
        <end position="14"/>
    </location>
</feature>
<dbReference type="PANTHER" id="PTHR35870:SF1">
    <property type="entry name" value="PROTEIN, PUTATIVE (AFU_ORTHOLOGUE AFUA_5G03330)-RELATED"/>
    <property type="match status" value="1"/>
</dbReference>
<dbReference type="InParanoid" id="I7M3Z9"/>
<reference evidence="4" key="1">
    <citation type="journal article" date="2006" name="PLoS Biol.">
        <title>Macronuclear genome sequence of the ciliate Tetrahymena thermophila, a model eukaryote.</title>
        <authorList>
            <person name="Eisen J.A."/>
            <person name="Coyne R.S."/>
            <person name="Wu M."/>
            <person name="Wu D."/>
            <person name="Thiagarajan M."/>
            <person name="Wortman J.R."/>
            <person name="Badger J.H."/>
            <person name="Ren Q."/>
            <person name="Amedeo P."/>
            <person name="Jones K.M."/>
            <person name="Tallon L.J."/>
            <person name="Delcher A.L."/>
            <person name="Salzberg S.L."/>
            <person name="Silva J.C."/>
            <person name="Haas B.J."/>
            <person name="Majoros W.H."/>
            <person name="Farzad M."/>
            <person name="Carlton J.M."/>
            <person name="Smith R.K. Jr."/>
            <person name="Garg J."/>
            <person name="Pearlman R.E."/>
            <person name="Karrer K.M."/>
            <person name="Sun L."/>
            <person name="Manning G."/>
            <person name="Elde N.C."/>
            <person name="Turkewitz A.P."/>
            <person name="Asai D.J."/>
            <person name="Wilkes D.E."/>
            <person name="Wang Y."/>
            <person name="Cai H."/>
            <person name="Collins K."/>
            <person name="Stewart B.A."/>
            <person name="Lee S.R."/>
            <person name="Wilamowska K."/>
            <person name="Weinberg Z."/>
            <person name="Ruzzo W.L."/>
            <person name="Wloga D."/>
            <person name="Gaertig J."/>
            <person name="Frankel J."/>
            <person name="Tsao C.-C."/>
            <person name="Gorovsky M.A."/>
            <person name="Keeling P.J."/>
            <person name="Waller R.F."/>
            <person name="Patron N.J."/>
            <person name="Cherry J.M."/>
            <person name="Stover N.A."/>
            <person name="Krieger C.J."/>
            <person name="del Toro C."/>
            <person name="Ryder H.F."/>
            <person name="Williamson S.C."/>
            <person name="Barbeau R.A."/>
            <person name="Hamilton E.P."/>
            <person name="Orias E."/>
        </authorList>
    </citation>
    <scope>NUCLEOTIDE SEQUENCE [LARGE SCALE GENOMIC DNA]</scope>
    <source>
        <strain evidence="4">SB210</strain>
    </source>
</reference>
<dbReference type="Proteomes" id="UP000009168">
    <property type="component" value="Unassembled WGS sequence"/>
</dbReference>
<feature type="region of interest" description="Disordered" evidence="2">
    <location>
        <begin position="1"/>
        <end position="22"/>
    </location>
</feature>
<proteinExistence type="predicted"/>
<dbReference type="KEGG" id="tet:TTHERM_00239420"/>
<protein>
    <submittedName>
        <fullName evidence="3">Uncharacterized protein</fullName>
    </submittedName>
</protein>
<keyword evidence="1" id="KW-0560">Oxidoreductase</keyword>
<dbReference type="PANTHER" id="PTHR35870">
    <property type="entry name" value="PROTEIN, PUTATIVE (AFU_ORTHOLOGUE AFUA_5G03330)-RELATED"/>
    <property type="match status" value="1"/>
</dbReference>